<gene>
    <name evidence="1" type="ORF">ALP33_200075</name>
</gene>
<accession>A0AB37RB90</accession>
<name>A0AB37RB90_PSEAV</name>
<organism evidence="1 2">
    <name type="scientific">Pseudomonas amygdali pv. lachrymans</name>
    <name type="common">Pseudomonas syringae pv. lachrymans</name>
    <dbReference type="NCBI Taxonomy" id="53707"/>
    <lineage>
        <taxon>Bacteria</taxon>
        <taxon>Pseudomonadati</taxon>
        <taxon>Pseudomonadota</taxon>
        <taxon>Gammaproteobacteria</taxon>
        <taxon>Pseudomonadales</taxon>
        <taxon>Pseudomonadaceae</taxon>
        <taxon>Pseudomonas</taxon>
        <taxon>Pseudomonas amygdali</taxon>
    </lineage>
</organism>
<protein>
    <submittedName>
        <fullName evidence="1">Uncharacterized protein</fullName>
    </submittedName>
</protein>
<dbReference type="Proteomes" id="UP000271817">
    <property type="component" value="Unassembled WGS sequence"/>
</dbReference>
<sequence>MLVTRCLASSAAADCPGGVAAVALLFTGALARAAVVTAVGHVGIAIELGEDVQAFLHGQGVVLLRRVGQGLDALLAVFQLLLRFAGIDLCALGTAAFPGAEVKTLLGAQGTVSIGAQFEPGTTQTAAVVAALVDQVTKVKLGMPVAAVDLGADLAGRIVHHPVVETAAADFLALVTGHQAAGVPGGFVAAVDLPHHQWPINIIVQEGDNHLFAGTRHMHTAPVRTTARLHHAQPAGAQLAILRQAVPVKAYANPVQGVGKHFMAAGRDDHCGLLAEALGFEMLRRAAKRYAV</sequence>
<evidence type="ECO:0000313" key="2">
    <source>
        <dbReference type="Proteomes" id="UP000271817"/>
    </source>
</evidence>
<comment type="caution">
    <text evidence="1">The sequence shown here is derived from an EMBL/GenBank/DDBJ whole genome shotgun (WGS) entry which is preliminary data.</text>
</comment>
<proteinExistence type="predicted"/>
<evidence type="ECO:0000313" key="1">
    <source>
        <dbReference type="EMBL" id="RMU22384.1"/>
    </source>
</evidence>
<dbReference type="AlphaFoldDB" id="A0AB37RB90"/>
<reference evidence="1 2" key="1">
    <citation type="submission" date="2018-08" db="EMBL/GenBank/DDBJ databases">
        <title>Recombination of ecologically and evolutionarily significant loci maintains genetic cohesion in the Pseudomonas syringae species complex.</title>
        <authorList>
            <person name="Dillon M."/>
            <person name="Thakur S."/>
            <person name="Almeida R.N.D."/>
            <person name="Weir B.S."/>
            <person name="Guttman D.S."/>
        </authorList>
    </citation>
    <scope>NUCLEOTIDE SEQUENCE [LARGE SCALE GENOMIC DNA]</scope>
    <source>
        <strain evidence="1 2">ICMP 3402</strain>
    </source>
</reference>
<dbReference type="EMBL" id="RBTW01000042">
    <property type="protein sequence ID" value="RMU22384.1"/>
    <property type="molecule type" value="Genomic_DNA"/>
</dbReference>